<evidence type="ECO:0000313" key="2">
    <source>
        <dbReference type="Proteomes" id="UP001163324"/>
    </source>
</evidence>
<reference evidence="1" key="1">
    <citation type="submission" date="2022-10" db="EMBL/GenBank/DDBJ databases">
        <title>Complete Genome of Trichothecium roseum strain YXFP-22015, a Plant Pathogen Isolated from Citrus.</title>
        <authorList>
            <person name="Wang Y."/>
            <person name="Zhu L."/>
        </authorList>
    </citation>
    <scope>NUCLEOTIDE SEQUENCE</scope>
    <source>
        <strain evidence="1">YXFP-22015</strain>
    </source>
</reference>
<evidence type="ECO:0000313" key="1">
    <source>
        <dbReference type="EMBL" id="KAI9902396.1"/>
    </source>
</evidence>
<protein>
    <submittedName>
        <fullName evidence="1">Uncharacterized protein</fullName>
    </submittedName>
</protein>
<name>A0ACC0V7F9_9HYPO</name>
<keyword evidence="2" id="KW-1185">Reference proteome</keyword>
<dbReference type="EMBL" id="CM047941">
    <property type="protein sequence ID" value="KAI9902396.1"/>
    <property type="molecule type" value="Genomic_DNA"/>
</dbReference>
<sequence length="561" mass="63818">MGFLLSVRDEDFPPPIKVDGLGAFYIVFTLVWTAILIAGMVFLYGKRNMPILRLRGLPLSFGAVILMHMYWCAVQIGYIYGAHMAPGVEFWIMSIWFPFGIALFHASNSRFLYVAEMQKRFIGDAHQQPHRSPRSLKRKSIAERFRLLDYTTKMLALVLAGMAFQLFISLFMFIVSRKFHPGFGIPGTEVTGSAAEQKAAASKGWEWWPSVFWQCFWAWLVAPYILWKARGLHDTLGWRTQTIACCISSLHATPMWLVALYVPSMGKVNQYWIPPQWIAISIMLIEIFTIGLPCWEVIKHRTLQQETLDAIARWESRNKNGGSIDTGESSYASWKIGKKGRKAYSVDSSNSSVLTMDALEHTLERNPQPLQNFSALKDFSGENIAFLMRVSQWRNKFWNKKKSVHLGPADEKEAEANYREAFQEALRIYIDFISERGAEFQVNLSSAHFKNLTDVFEHAAGIVYGDEKKPDPATPFEMGNWRITGKDADTESQTEITAPETPITGETPIDAVRYWGDIPDAFDANVFDESEGSIKYLVLTNTWPKFIKARRSSDSLDSMNA</sequence>
<accession>A0ACC0V7F9</accession>
<proteinExistence type="predicted"/>
<gene>
    <name evidence="1" type="ORF">N3K66_001748</name>
</gene>
<dbReference type="Proteomes" id="UP001163324">
    <property type="component" value="Chromosome 2"/>
</dbReference>
<comment type="caution">
    <text evidence="1">The sequence shown here is derived from an EMBL/GenBank/DDBJ whole genome shotgun (WGS) entry which is preliminary data.</text>
</comment>
<organism evidence="1 2">
    <name type="scientific">Trichothecium roseum</name>
    <dbReference type="NCBI Taxonomy" id="47278"/>
    <lineage>
        <taxon>Eukaryota</taxon>
        <taxon>Fungi</taxon>
        <taxon>Dikarya</taxon>
        <taxon>Ascomycota</taxon>
        <taxon>Pezizomycotina</taxon>
        <taxon>Sordariomycetes</taxon>
        <taxon>Hypocreomycetidae</taxon>
        <taxon>Hypocreales</taxon>
        <taxon>Hypocreales incertae sedis</taxon>
        <taxon>Trichothecium</taxon>
    </lineage>
</organism>